<dbReference type="Pfam" id="PF04306">
    <property type="entry name" value="DUF456"/>
    <property type="match status" value="1"/>
</dbReference>
<organism evidence="2 3">
    <name type="scientific">Pannus brasiliensis CCIBt3594</name>
    <dbReference type="NCBI Taxonomy" id="1427578"/>
    <lineage>
        <taxon>Bacteria</taxon>
        <taxon>Bacillati</taxon>
        <taxon>Cyanobacteriota</taxon>
        <taxon>Cyanophyceae</taxon>
        <taxon>Oscillatoriophycideae</taxon>
        <taxon>Chroococcales</taxon>
        <taxon>Microcystaceae</taxon>
        <taxon>Pannus</taxon>
    </lineage>
</organism>
<dbReference type="Proteomes" id="UP001328733">
    <property type="component" value="Unassembled WGS sequence"/>
</dbReference>
<keyword evidence="1" id="KW-0812">Transmembrane</keyword>
<name>A0AAW9QWS0_9CHRO</name>
<feature type="transmembrane region" description="Helical" evidence="1">
    <location>
        <begin position="7"/>
        <end position="39"/>
    </location>
</feature>
<sequence length="181" mass="18639">MNLIVLYWVLIAVMMVGVIGALVPAIPGVGLILVAMLVWGAVTGFSNLGTAIIVALIVLLLSLGVDFLATYLGAKRVGASSWSQIGLVVGLIAGVFGFLPALPFGGPLIGLLLGPVVGAFIGEFAYRKELPPTPRLQQSLKVCIGVVVGTFVGNISKALLALGSVLFFVYSTYPSLQAIAG</sequence>
<dbReference type="EMBL" id="JBAFSM010000039">
    <property type="protein sequence ID" value="MEG3439017.1"/>
    <property type="molecule type" value="Genomic_DNA"/>
</dbReference>
<reference evidence="2 3" key="1">
    <citation type="submission" date="2024-01" db="EMBL/GenBank/DDBJ databases">
        <title>Genomic insights into the taxonomy and metabolism of the cyanobacterium Pannus brasiliensis CCIBt3594.</title>
        <authorList>
            <person name="Machado M."/>
            <person name="Botero N.B."/>
            <person name="Andreote A.P.D."/>
            <person name="Feitosa A.M.T."/>
            <person name="Popin R."/>
            <person name="Sivonen K."/>
            <person name="Fiore M.F."/>
        </authorList>
    </citation>
    <scope>NUCLEOTIDE SEQUENCE [LARGE SCALE GENOMIC DNA]</scope>
    <source>
        <strain evidence="2 3">CCIBt3594</strain>
    </source>
</reference>
<gene>
    <name evidence="2" type="ORF">V0288_17965</name>
</gene>
<evidence type="ECO:0000313" key="3">
    <source>
        <dbReference type="Proteomes" id="UP001328733"/>
    </source>
</evidence>
<protein>
    <submittedName>
        <fullName evidence="2">DUF456 family protein</fullName>
    </submittedName>
</protein>
<keyword evidence="1" id="KW-1133">Transmembrane helix</keyword>
<feature type="transmembrane region" description="Helical" evidence="1">
    <location>
        <begin position="108"/>
        <end position="126"/>
    </location>
</feature>
<proteinExistence type="predicted"/>
<dbReference type="PANTHER" id="PTHR39165:SF1">
    <property type="entry name" value="DUF456 DOMAIN-CONTAINING PROTEIN"/>
    <property type="match status" value="1"/>
</dbReference>
<keyword evidence="1" id="KW-0472">Membrane</keyword>
<feature type="transmembrane region" description="Helical" evidence="1">
    <location>
        <begin position="51"/>
        <end position="73"/>
    </location>
</feature>
<keyword evidence="3" id="KW-1185">Reference proteome</keyword>
<comment type="caution">
    <text evidence="2">The sequence shown here is derived from an EMBL/GenBank/DDBJ whole genome shotgun (WGS) entry which is preliminary data.</text>
</comment>
<dbReference type="InterPro" id="IPR007403">
    <property type="entry name" value="DUF456"/>
</dbReference>
<dbReference type="RefSeq" id="WP_332866500.1">
    <property type="nucleotide sequence ID" value="NZ_JBAFSM010000039.1"/>
</dbReference>
<dbReference type="AlphaFoldDB" id="A0AAW9QWS0"/>
<evidence type="ECO:0000313" key="2">
    <source>
        <dbReference type="EMBL" id="MEG3439017.1"/>
    </source>
</evidence>
<dbReference type="PANTHER" id="PTHR39165">
    <property type="entry name" value="IG HYPOTHETICAL 17883"/>
    <property type="match status" value="1"/>
</dbReference>
<evidence type="ECO:0000256" key="1">
    <source>
        <dbReference type="SAM" id="Phobius"/>
    </source>
</evidence>
<feature type="transmembrane region" description="Helical" evidence="1">
    <location>
        <begin position="85"/>
        <end position="102"/>
    </location>
</feature>
<accession>A0AAW9QWS0</accession>
<feature type="transmembrane region" description="Helical" evidence="1">
    <location>
        <begin position="146"/>
        <end position="170"/>
    </location>
</feature>